<keyword evidence="2" id="KW-0808">Transferase</keyword>
<evidence type="ECO:0000313" key="3">
    <source>
        <dbReference type="Proteomes" id="UP001151760"/>
    </source>
</evidence>
<gene>
    <name evidence="2" type="ORF">Tco_0770241</name>
</gene>
<comment type="caution">
    <text evidence="2">The sequence shown here is derived from an EMBL/GenBank/DDBJ whole genome shotgun (WGS) entry which is preliminary data.</text>
</comment>
<keyword evidence="3" id="KW-1185">Reference proteome</keyword>
<organism evidence="2 3">
    <name type="scientific">Tanacetum coccineum</name>
    <dbReference type="NCBI Taxonomy" id="301880"/>
    <lineage>
        <taxon>Eukaryota</taxon>
        <taxon>Viridiplantae</taxon>
        <taxon>Streptophyta</taxon>
        <taxon>Embryophyta</taxon>
        <taxon>Tracheophyta</taxon>
        <taxon>Spermatophyta</taxon>
        <taxon>Magnoliopsida</taxon>
        <taxon>eudicotyledons</taxon>
        <taxon>Gunneridae</taxon>
        <taxon>Pentapetalae</taxon>
        <taxon>asterids</taxon>
        <taxon>campanulids</taxon>
        <taxon>Asterales</taxon>
        <taxon>Asteraceae</taxon>
        <taxon>Asteroideae</taxon>
        <taxon>Anthemideae</taxon>
        <taxon>Anthemidinae</taxon>
        <taxon>Tanacetum</taxon>
    </lineage>
</organism>
<dbReference type="PANTHER" id="PTHR33067">
    <property type="entry name" value="RNA-DIRECTED DNA POLYMERASE-RELATED"/>
    <property type="match status" value="1"/>
</dbReference>
<dbReference type="EMBL" id="BQNB010011211">
    <property type="protein sequence ID" value="GJS87605.1"/>
    <property type="molecule type" value="Genomic_DNA"/>
</dbReference>
<evidence type="ECO:0000313" key="2">
    <source>
        <dbReference type="EMBL" id="GJS87605.1"/>
    </source>
</evidence>
<dbReference type="Gene3D" id="2.40.70.10">
    <property type="entry name" value="Acid Proteases"/>
    <property type="match status" value="1"/>
</dbReference>
<dbReference type="GO" id="GO:0003964">
    <property type="term" value="F:RNA-directed DNA polymerase activity"/>
    <property type="evidence" value="ECO:0007669"/>
    <property type="project" value="UniProtKB-KW"/>
</dbReference>
<proteinExistence type="predicted"/>
<name>A0ABQ4ZCQ8_9ASTR</name>
<dbReference type="InterPro" id="IPR021109">
    <property type="entry name" value="Peptidase_aspartic_dom_sf"/>
</dbReference>
<dbReference type="PANTHER" id="PTHR33067:SF9">
    <property type="entry name" value="RNA-DIRECTED DNA POLYMERASE"/>
    <property type="match status" value="1"/>
</dbReference>
<protein>
    <submittedName>
        <fullName evidence="2">RNA-directed DNA polymerase, eukaryota, reverse transcriptase zinc-binding domain protein</fullName>
    </submittedName>
</protein>
<evidence type="ECO:0000256" key="1">
    <source>
        <dbReference type="SAM" id="MobiDB-lite"/>
    </source>
</evidence>
<sequence>MADHSQNWHDGSTSRKVSNDSSDRIAAIANKLDSLGRDMKKLKENVHAIQVGCKTCGGAHLDKEYPLHEEVKSVEEVNTLRSRREEEQNGRVDEETSKEYGYEHKTPKHLIKEFRNTDRAAGRDYHAKAANEVPNSSTGKCKAIIANDEAPRDETSSNGTNELHKVSFIFNDNVQVSKETDEGPSQLHPEELCLGSFTLPYTIGSLNIYAMADLGASVNIMPRSMLNHLKLTNLKETNMLVEMAGMPMGIVENGLVKIDKFLFPSDFMIIGMLDDPNETMILGRPFLDTIIVRIDVFDREIPLGIGKDRIVFYMNGICTIRLSLLRRNLEEYKLVFDNEIAQLANEYELRIGKKGYILDDILEKCKQVHEETTYPWHDEGFEEEDRWESGLYEKYYNPPQVCVETFEVKRYLFEVGKSFICVTKLLEDALPLGRANESRFKGMTQKEIDMGGSIQRET</sequence>
<dbReference type="Proteomes" id="UP001151760">
    <property type="component" value="Unassembled WGS sequence"/>
</dbReference>
<keyword evidence="2" id="KW-0548">Nucleotidyltransferase</keyword>
<dbReference type="CDD" id="cd00303">
    <property type="entry name" value="retropepsin_like"/>
    <property type="match status" value="1"/>
</dbReference>
<reference evidence="2" key="1">
    <citation type="journal article" date="2022" name="Int. J. Mol. Sci.">
        <title>Draft Genome of Tanacetum Coccineum: Genomic Comparison of Closely Related Tanacetum-Family Plants.</title>
        <authorList>
            <person name="Yamashiro T."/>
            <person name="Shiraishi A."/>
            <person name="Nakayama K."/>
            <person name="Satake H."/>
        </authorList>
    </citation>
    <scope>NUCLEOTIDE SEQUENCE</scope>
</reference>
<accession>A0ABQ4ZCQ8</accession>
<reference evidence="2" key="2">
    <citation type="submission" date="2022-01" db="EMBL/GenBank/DDBJ databases">
        <authorList>
            <person name="Yamashiro T."/>
            <person name="Shiraishi A."/>
            <person name="Satake H."/>
            <person name="Nakayama K."/>
        </authorList>
    </citation>
    <scope>NUCLEOTIDE SEQUENCE</scope>
</reference>
<feature type="region of interest" description="Disordered" evidence="1">
    <location>
        <begin position="1"/>
        <end position="22"/>
    </location>
</feature>
<keyword evidence="2" id="KW-0695">RNA-directed DNA polymerase</keyword>